<evidence type="ECO:0000256" key="1">
    <source>
        <dbReference type="ARBA" id="ARBA00006484"/>
    </source>
</evidence>
<proteinExistence type="inferred from homology"/>
<gene>
    <name evidence="3" type="ORF">FJZ47_20335</name>
</gene>
<dbReference type="InterPro" id="IPR020904">
    <property type="entry name" value="Sc_DH/Rdtase_CS"/>
</dbReference>
<dbReference type="InterPro" id="IPR050259">
    <property type="entry name" value="SDR"/>
</dbReference>
<dbReference type="InterPro" id="IPR002347">
    <property type="entry name" value="SDR_fam"/>
</dbReference>
<organism evidence="3 4">
    <name type="scientific">Tectimicrobiota bacterium</name>
    <dbReference type="NCBI Taxonomy" id="2528274"/>
    <lineage>
        <taxon>Bacteria</taxon>
        <taxon>Pseudomonadati</taxon>
        <taxon>Nitrospinota/Tectimicrobiota group</taxon>
        <taxon>Candidatus Tectimicrobiota</taxon>
    </lineage>
</organism>
<evidence type="ECO:0000313" key="4">
    <source>
        <dbReference type="Proteomes" id="UP000712673"/>
    </source>
</evidence>
<dbReference type="PANTHER" id="PTHR42879">
    <property type="entry name" value="3-OXOACYL-(ACYL-CARRIER-PROTEIN) REDUCTASE"/>
    <property type="match status" value="1"/>
</dbReference>
<dbReference type="Pfam" id="PF13561">
    <property type="entry name" value="adh_short_C2"/>
    <property type="match status" value="1"/>
</dbReference>
<dbReference type="GO" id="GO:0032787">
    <property type="term" value="P:monocarboxylic acid metabolic process"/>
    <property type="evidence" value="ECO:0007669"/>
    <property type="project" value="UniProtKB-ARBA"/>
</dbReference>
<dbReference type="PANTHER" id="PTHR42879:SF2">
    <property type="entry name" value="3-OXOACYL-[ACYL-CARRIER-PROTEIN] REDUCTASE FABG"/>
    <property type="match status" value="1"/>
</dbReference>
<dbReference type="PRINTS" id="PR00081">
    <property type="entry name" value="GDHRDH"/>
</dbReference>
<name>A0A938B5X9_UNCTE</name>
<comment type="similarity">
    <text evidence="1">Belongs to the short-chain dehydrogenases/reductases (SDR) family.</text>
</comment>
<dbReference type="FunFam" id="3.40.50.720:FF:000173">
    <property type="entry name" value="3-oxoacyl-[acyl-carrier protein] reductase"/>
    <property type="match status" value="1"/>
</dbReference>
<dbReference type="Gene3D" id="3.40.50.720">
    <property type="entry name" value="NAD(P)-binding Rossmann-like Domain"/>
    <property type="match status" value="1"/>
</dbReference>
<evidence type="ECO:0000256" key="2">
    <source>
        <dbReference type="ARBA" id="ARBA00023002"/>
    </source>
</evidence>
<dbReference type="InterPro" id="IPR036291">
    <property type="entry name" value="NAD(P)-bd_dom_sf"/>
</dbReference>
<accession>A0A938B5X9</accession>
<protein>
    <submittedName>
        <fullName evidence="3">SDR family oxidoreductase</fullName>
    </submittedName>
</protein>
<reference evidence="3" key="1">
    <citation type="submission" date="2019-03" db="EMBL/GenBank/DDBJ databases">
        <title>Lake Tanganyika Metagenome-Assembled Genomes (MAGs).</title>
        <authorList>
            <person name="Tran P."/>
        </authorList>
    </citation>
    <scope>NUCLEOTIDE SEQUENCE</scope>
    <source>
        <strain evidence="3">K_DeepCast_65m_m2_066</strain>
    </source>
</reference>
<dbReference type="PROSITE" id="PS00061">
    <property type="entry name" value="ADH_SHORT"/>
    <property type="match status" value="1"/>
</dbReference>
<dbReference type="SUPFAM" id="SSF51735">
    <property type="entry name" value="NAD(P)-binding Rossmann-fold domains"/>
    <property type="match status" value="1"/>
</dbReference>
<dbReference type="EMBL" id="VGLS01000794">
    <property type="protein sequence ID" value="MBM3226123.1"/>
    <property type="molecule type" value="Genomic_DNA"/>
</dbReference>
<sequence>VRMKPEEWDAVIQTNLSGTFHCARAAARTMLRQRWGRIITMTSVVGLTGNAGQTNYAASKAGLIGFTKALAKELGPRGITVNAVAPGFIETDMTRELSEAQRQTLLQHVPLGSLGTPEDVAACVVFLASEEARYITGEVVSVSGGLTL</sequence>
<evidence type="ECO:0000313" key="3">
    <source>
        <dbReference type="EMBL" id="MBM3226123.1"/>
    </source>
</evidence>
<dbReference type="PRINTS" id="PR00080">
    <property type="entry name" value="SDRFAMILY"/>
</dbReference>
<dbReference type="GO" id="GO:0016491">
    <property type="term" value="F:oxidoreductase activity"/>
    <property type="evidence" value="ECO:0007669"/>
    <property type="project" value="UniProtKB-KW"/>
</dbReference>
<comment type="caution">
    <text evidence="3">The sequence shown here is derived from an EMBL/GenBank/DDBJ whole genome shotgun (WGS) entry which is preliminary data.</text>
</comment>
<feature type="non-terminal residue" evidence="3">
    <location>
        <position position="1"/>
    </location>
</feature>
<keyword evidence="2" id="KW-0560">Oxidoreductase</keyword>
<dbReference type="Proteomes" id="UP000712673">
    <property type="component" value="Unassembled WGS sequence"/>
</dbReference>
<dbReference type="AlphaFoldDB" id="A0A938B5X9"/>